<reference evidence="7" key="1">
    <citation type="submission" date="2025-08" db="UniProtKB">
        <authorList>
            <consortium name="RefSeq"/>
        </authorList>
    </citation>
    <scope>IDENTIFICATION</scope>
    <source>
        <tissue evidence="7">Silk gland</tissue>
    </source>
</reference>
<dbReference type="KEGG" id="bman:114250241"/>
<dbReference type="PANTHER" id="PTHR11461:SF130">
    <property type="entry name" value="SERPIN 85F"/>
    <property type="match status" value="1"/>
</dbReference>
<evidence type="ECO:0000313" key="6">
    <source>
        <dbReference type="Proteomes" id="UP000504629"/>
    </source>
</evidence>
<evidence type="ECO:0000313" key="7">
    <source>
        <dbReference type="RefSeq" id="XP_028039839.1"/>
    </source>
</evidence>
<evidence type="ECO:0000259" key="5">
    <source>
        <dbReference type="SMART" id="SM00093"/>
    </source>
</evidence>
<dbReference type="Pfam" id="PF00079">
    <property type="entry name" value="Serpin"/>
    <property type="match status" value="2"/>
</dbReference>
<dbReference type="GO" id="GO:0008168">
    <property type="term" value="F:methyltransferase activity"/>
    <property type="evidence" value="ECO:0007669"/>
    <property type="project" value="InterPro"/>
</dbReference>
<comment type="similarity">
    <text evidence="3">Belongs to the serpin family.</text>
</comment>
<keyword evidence="1" id="KW-0646">Protease inhibitor</keyword>
<evidence type="ECO:0000256" key="2">
    <source>
        <dbReference type="ARBA" id="ARBA00022900"/>
    </source>
</evidence>
<dbReference type="InterPro" id="IPR042178">
    <property type="entry name" value="Serpin_sf_1"/>
</dbReference>
<dbReference type="SUPFAM" id="SSF56574">
    <property type="entry name" value="Serpins"/>
    <property type="match status" value="2"/>
</dbReference>
<dbReference type="OrthoDB" id="8179360at2759"/>
<dbReference type="RefSeq" id="XP_028039839.1">
    <property type="nucleotide sequence ID" value="XM_028184038.1"/>
</dbReference>
<dbReference type="GO" id="GO:0005615">
    <property type="term" value="C:extracellular space"/>
    <property type="evidence" value="ECO:0007669"/>
    <property type="project" value="InterPro"/>
</dbReference>
<sequence length="656" mass="72767">MIRGLWSAKRKALRQITTVDTMRRSGRALSCAAAGLFCNLLYACIKLTESADYGVPIEIKLWDTGRTPLAHMVDVTNEFGLKVLAEHNFLNENNIAFSPYGLMGILVALYEGVDGESSYQLQRAIQLPWNRKIMRVGFRDIHRTLKTYFVPEEGFLAGLALNNENVTFNENFKKILRFYGFDLDNDQLPALHNQTNKTMNETTPKSSTVATSQADEGDVSTGTTVTTENTREETTPATSRDTTANPNAETINTIATTTAIPSSAPNFESTTVGISTTTLQDIIKPLISSTETTTQIVTTTNSVTTSTNPTDSTTNENLLITTANPSSTDIDEETIAQQTSQATVALTQTENNEIDGTAALTSSTVDLNFTESTTSVSTTEIQTDSVTFTTSTDKPLVTLSDTATSSDMTTAANGSSLETLERRKKSIVDFIFTNPPYVDDYLMYRSFDIPAEPPKPTFDEQMFLANGLKSVQVTYMHYDTILEHAYLPHLEASALRLPLDSERYYLLVVLPARGSAAELGRLLARMARESDLSDIYAALRPRRVKGIVPSFTVKGHVTLTTDLQKLGIRDVFEPRQRDFTLMTRQSGVYVRSIEQAVSVAIRKYRPDDQKKNRYVTNHEPVHFFATYPFLYFVMDASIHVSLMSGKMVDPLNSRIL</sequence>
<dbReference type="PANTHER" id="PTHR11461">
    <property type="entry name" value="SERINE PROTEASE INHIBITOR, SERPIN"/>
    <property type="match status" value="1"/>
</dbReference>
<keyword evidence="2" id="KW-0722">Serine protease inhibitor</keyword>
<dbReference type="InterPro" id="IPR000215">
    <property type="entry name" value="Serpin_fam"/>
</dbReference>
<dbReference type="GO" id="GO:0004867">
    <property type="term" value="F:serine-type endopeptidase inhibitor activity"/>
    <property type="evidence" value="ECO:0007669"/>
    <property type="project" value="UniProtKB-KW"/>
</dbReference>
<name>A0A6J2KI11_BOMMA</name>
<dbReference type="InterPro" id="IPR042185">
    <property type="entry name" value="Serpin_sf_2"/>
</dbReference>
<gene>
    <name evidence="7" type="primary">LOC114250241</name>
</gene>
<protein>
    <submittedName>
        <fullName evidence="7">Uncharacterized protein LOC114250241</fullName>
    </submittedName>
</protein>
<proteinExistence type="inferred from homology"/>
<dbReference type="SMART" id="SM00093">
    <property type="entry name" value="SERPIN"/>
    <property type="match status" value="1"/>
</dbReference>
<dbReference type="PROSITE" id="PS00092">
    <property type="entry name" value="N6_MTASE"/>
    <property type="match status" value="1"/>
</dbReference>
<keyword evidence="6" id="KW-1185">Reference proteome</keyword>
<evidence type="ECO:0000256" key="1">
    <source>
        <dbReference type="ARBA" id="ARBA00022690"/>
    </source>
</evidence>
<dbReference type="InterPro" id="IPR023796">
    <property type="entry name" value="Serpin_dom"/>
</dbReference>
<dbReference type="InterPro" id="IPR002052">
    <property type="entry name" value="DNA_methylase_N6_adenine_CS"/>
</dbReference>
<organism evidence="6 7">
    <name type="scientific">Bombyx mandarina</name>
    <name type="common">Wild silk moth</name>
    <name type="synonym">Wild silkworm</name>
    <dbReference type="NCBI Taxonomy" id="7092"/>
    <lineage>
        <taxon>Eukaryota</taxon>
        <taxon>Metazoa</taxon>
        <taxon>Ecdysozoa</taxon>
        <taxon>Arthropoda</taxon>
        <taxon>Hexapoda</taxon>
        <taxon>Insecta</taxon>
        <taxon>Pterygota</taxon>
        <taxon>Neoptera</taxon>
        <taxon>Endopterygota</taxon>
        <taxon>Lepidoptera</taxon>
        <taxon>Glossata</taxon>
        <taxon>Ditrysia</taxon>
        <taxon>Bombycoidea</taxon>
        <taxon>Bombycidae</taxon>
        <taxon>Bombycinae</taxon>
        <taxon>Bombyx</taxon>
    </lineage>
</organism>
<dbReference type="GO" id="GO:0003676">
    <property type="term" value="F:nucleic acid binding"/>
    <property type="evidence" value="ECO:0007669"/>
    <property type="project" value="InterPro"/>
</dbReference>
<feature type="compositionally biased region" description="Low complexity" evidence="4">
    <location>
        <begin position="235"/>
        <end position="245"/>
    </location>
</feature>
<dbReference type="GO" id="GO:0032259">
    <property type="term" value="P:methylation"/>
    <property type="evidence" value="ECO:0007669"/>
    <property type="project" value="InterPro"/>
</dbReference>
<dbReference type="InterPro" id="IPR036186">
    <property type="entry name" value="Serpin_sf"/>
</dbReference>
<feature type="compositionally biased region" description="Polar residues" evidence="4">
    <location>
        <begin position="195"/>
        <end position="214"/>
    </location>
</feature>
<dbReference type="AlphaFoldDB" id="A0A6J2KI11"/>
<evidence type="ECO:0000256" key="4">
    <source>
        <dbReference type="SAM" id="MobiDB-lite"/>
    </source>
</evidence>
<dbReference type="CTD" id="100190966"/>
<dbReference type="Proteomes" id="UP000504629">
    <property type="component" value="Unplaced"/>
</dbReference>
<dbReference type="Gene3D" id="3.30.497.10">
    <property type="entry name" value="Antithrombin, subunit I, domain 2"/>
    <property type="match status" value="2"/>
</dbReference>
<dbReference type="Gene3D" id="2.30.39.10">
    <property type="entry name" value="Alpha-1-antitrypsin, domain 1"/>
    <property type="match status" value="1"/>
</dbReference>
<evidence type="ECO:0000256" key="3">
    <source>
        <dbReference type="RuleBase" id="RU000411"/>
    </source>
</evidence>
<dbReference type="GeneID" id="114250241"/>
<feature type="domain" description="Serpin" evidence="5">
    <location>
        <begin position="81"/>
        <end position="650"/>
    </location>
</feature>
<accession>A0A6J2KI11</accession>
<feature type="region of interest" description="Disordered" evidence="4">
    <location>
        <begin position="195"/>
        <end position="245"/>
    </location>
</feature>